<dbReference type="SUPFAM" id="SSF52172">
    <property type="entry name" value="CheY-like"/>
    <property type="match status" value="1"/>
</dbReference>
<dbReference type="GO" id="GO:0003723">
    <property type="term" value="F:RNA binding"/>
    <property type="evidence" value="ECO:0007669"/>
    <property type="project" value="InterPro"/>
</dbReference>
<dbReference type="Gene3D" id="1.10.10.10">
    <property type="entry name" value="Winged helix-like DNA-binding domain superfamily/Winged helix DNA-binding domain"/>
    <property type="match status" value="1"/>
</dbReference>
<dbReference type="RefSeq" id="WP_093274677.1">
    <property type="nucleotide sequence ID" value="NZ_FNOK01000049.1"/>
</dbReference>
<protein>
    <submittedName>
        <fullName evidence="3">ANTAR domain-containing protein</fullName>
    </submittedName>
</protein>
<accession>A0A1H3QS87</accession>
<dbReference type="InterPro" id="IPR036388">
    <property type="entry name" value="WH-like_DNA-bd_sf"/>
</dbReference>
<dbReference type="InterPro" id="IPR005561">
    <property type="entry name" value="ANTAR"/>
</dbReference>
<feature type="region of interest" description="Disordered" evidence="1">
    <location>
        <begin position="1"/>
        <end position="29"/>
    </location>
</feature>
<sequence length="105" mass="11214">MPGHDTSDQQQPWGSSRARDSLGSLDAALQGHPAIEQAKGMLKLAFGLDDHDALELLAGMSHDTGTDMRDVAQMLVERVAGAASASTAKSVSARVLEEWNRLKET</sequence>
<organism evidence="3 4">
    <name type="scientific">Saccharopolyspora shandongensis</name>
    <dbReference type="NCBI Taxonomy" id="418495"/>
    <lineage>
        <taxon>Bacteria</taxon>
        <taxon>Bacillati</taxon>
        <taxon>Actinomycetota</taxon>
        <taxon>Actinomycetes</taxon>
        <taxon>Pseudonocardiales</taxon>
        <taxon>Pseudonocardiaceae</taxon>
        <taxon>Saccharopolyspora</taxon>
    </lineage>
</organism>
<dbReference type="SMART" id="SM01012">
    <property type="entry name" value="ANTAR"/>
    <property type="match status" value="1"/>
</dbReference>
<dbReference type="Pfam" id="PF03861">
    <property type="entry name" value="ANTAR"/>
    <property type="match status" value="1"/>
</dbReference>
<proteinExistence type="predicted"/>
<dbReference type="EMBL" id="FNOK01000049">
    <property type="protein sequence ID" value="SDZ16200.1"/>
    <property type="molecule type" value="Genomic_DNA"/>
</dbReference>
<feature type="domain" description="ANTAR" evidence="2">
    <location>
        <begin position="15"/>
        <end position="76"/>
    </location>
</feature>
<dbReference type="InterPro" id="IPR011006">
    <property type="entry name" value="CheY-like_superfamily"/>
</dbReference>
<reference evidence="4" key="1">
    <citation type="submission" date="2016-10" db="EMBL/GenBank/DDBJ databases">
        <authorList>
            <person name="Varghese N."/>
            <person name="Submissions S."/>
        </authorList>
    </citation>
    <scope>NUCLEOTIDE SEQUENCE [LARGE SCALE GENOMIC DNA]</scope>
    <source>
        <strain evidence="4">CGMCC 4.3530</strain>
    </source>
</reference>
<evidence type="ECO:0000313" key="3">
    <source>
        <dbReference type="EMBL" id="SDZ16200.1"/>
    </source>
</evidence>
<evidence type="ECO:0000313" key="4">
    <source>
        <dbReference type="Proteomes" id="UP000199529"/>
    </source>
</evidence>
<dbReference type="Proteomes" id="UP000199529">
    <property type="component" value="Unassembled WGS sequence"/>
</dbReference>
<name>A0A1H3QS87_9PSEU</name>
<evidence type="ECO:0000259" key="2">
    <source>
        <dbReference type="PROSITE" id="PS50921"/>
    </source>
</evidence>
<dbReference type="OrthoDB" id="3787288at2"/>
<keyword evidence="4" id="KW-1185">Reference proteome</keyword>
<dbReference type="PROSITE" id="PS50921">
    <property type="entry name" value="ANTAR"/>
    <property type="match status" value="1"/>
</dbReference>
<gene>
    <name evidence="3" type="ORF">SAMN05216215_104947</name>
</gene>
<evidence type="ECO:0000256" key="1">
    <source>
        <dbReference type="SAM" id="MobiDB-lite"/>
    </source>
</evidence>
<dbReference type="AlphaFoldDB" id="A0A1H3QS87"/>